<organism evidence="7 8">
    <name type="scientific">Gulosibacter macacae</name>
    <dbReference type="NCBI Taxonomy" id="2488791"/>
    <lineage>
        <taxon>Bacteria</taxon>
        <taxon>Bacillati</taxon>
        <taxon>Actinomycetota</taxon>
        <taxon>Actinomycetes</taxon>
        <taxon>Micrococcales</taxon>
        <taxon>Microbacteriaceae</taxon>
        <taxon>Gulosibacter</taxon>
    </lineage>
</organism>
<dbReference type="PIRSF" id="PIRSF006060">
    <property type="entry name" value="AA_transporter"/>
    <property type="match status" value="1"/>
</dbReference>
<evidence type="ECO:0000256" key="3">
    <source>
        <dbReference type="ARBA" id="ARBA00022692"/>
    </source>
</evidence>
<keyword evidence="4 6" id="KW-1133">Transmembrane helix</keyword>
<accession>A0A3P3W1R6</accession>
<feature type="transmembrane region" description="Helical" evidence="6">
    <location>
        <begin position="208"/>
        <end position="227"/>
    </location>
</feature>
<evidence type="ECO:0000256" key="6">
    <source>
        <dbReference type="SAM" id="Phobius"/>
    </source>
</evidence>
<feature type="transmembrane region" description="Helical" evidence="6">
    <location>
        <begin position="441"/>
        <end position="461"/>
    </location>
</feature>
<dbReference type="EMBL" id="RQVS01000002">
    <property type="protein sequence ID" value="RRJ88298.1"/>
    <property type="molecule type" value="Genomic_DNA"/>
</dbReference>
<dbReference type="InterPro" id="IPR050367">
    <property type="entry name" value="APC_superfamily"/>
</dbReference>
<sequence>MSATTPTPATNAPTPKRSLRTWEVTAISVGFMGPVMAMSLNGIGVAGLVGAQVPFTFLVSFIGTMLVAYGFIRLTSYITHAGSVYALAGSTLGPRAGFFGGFALLGTYVFFAACIAGACSVFFEAMMQELGVELPGQMWLLIPLLVGAAALALNLRESKVTARTLLGIGFVGIAAMLILAVVIIVRVASGDAPVSTGIDLSVLTPGDVPITAIMTASVFAFLSWAGFESGTALGEEAENPKRVVPRALFLAVLVGGLVYVFVMFAQTLGFGTDEAGVNAFASAASTLTALSSTYIGPWFAVVISVIAFFVAFASFLSSTAAASRLLFALARDGFGPAGFAKQNPKTAVPTTTVIFSDVLTVLMTVVLGAFGATSVDAYYWYATLGTLCMVVAYGMTSVGVIAYTFKQGSRIPKWEAILPVLGLGYLVFVYVIQVTGQEPPYSYFPWGAGLWCLIGLIIVLARPGLAKRIGERLTLHDPLTEDAPIADSGETDASIASSRN</sequence>
<dbReference type="PANTHER" id="PTHR42770:SF16">
    <property type="entry name" value="AMINO ACID PERMEASE"/>
    <property type="match status" value="1"/>
</dbReference>
<feature type="transmembrane region" description="Helical" evidence="6">
    <location>
        <begin position="416"/>
        <end position="435"/>
    </location>
</feature>
<keyword evidence="5 6" id="KW-0472">Membrane</keyword>
<dbReference type="GO" id="GO:0005886">
    <property type="term" value="C:plasma membrane"/>
    <property type="evidence" value="ECO:0007669"/>
    <property type="project" value="UniProtKB-SubCell"/>
</dbReference>
<feature type="transmembrane region" description="Helical" evidence="6">
    <location>
        <begin position="165"/>
        <end position="188"/>
    </location>
</feature>
<dbReference type="AlphaFoldDB" id="A0A3P3W1R6"/>
<evidence type="ECO:0000256" key="5">
    <source>
        <dbReference type="ARBA" id="ARBA00023136"/>
    </source>
</evidence>
<feature type="transmembrane region" description="Helical" evidence="6">
    <location>
        <begin position="247"/>
        <end position="265"/>
    </location>
</feature>
<dbReference type="GO" id="GO:0022857">
    <property type="term" value="F:transmembrane transporter activity"/>
    <property type="evidence" value="ECO:0007669"/>
    <property type="project" value="InterPro"/>
</dbReference>
<dbReference type="PANTHER" id="PTHR42770">
    <property type="entry name" value="AMINO ACID TRANSPORTER-RELATED"/>
    <property type="match status" value="1"/>
</dbReference>
<feature type="transmembrane region" description="Helical" evidence="6">
    <location>
        <begin position="24"/>
        <end position="49"/>
    </location>
</feature>
<feature type="transmembrane region" description="Helical" evidence="6">
    <location>
        <begin position="96"/>
        <end position="123"/>
    </location>
</feature>
<name>A0A3P3W1R6_9MICO</name>
<evidence type="ECO:0000256" key="2">
    <source>
        <dbReference type="ARBA" id="ARBA00022475"/>
    </source>
</evidence>
<evidence type="ECO:0000313" key="7">
    <source>
        <dbReference type="EMBL" id="RRJ88298.1"/>
    </source>
</evidence>
<gene>
    <name evidence="7" type="ORF">EG850_02320</name>
</gene>
<dbReference type="InterPro" id="IPR002293">
    <property type="entry name" value="AA/rel_permease1"/>
</dbReference>
<keyword evidence="3 6" id="KW-0812">Transmembrane</keyword>
<protein>
    <submittedName>
        <fullName evidence="7">APC family permease</fullName>
    </submittedName>
</protein>
<dbReference type="RefSeq" id="WP_124969444.1">
    <property type="nucleotide sequence ID" value="NZ_RQVS01000002.1"/>
</dbReference>
<comment type="caution">
    <text evidence="7">The sequence shown here is derived from an EMBL/GenBank/DDBJ whole genome shotgun (WGS) entry which is preliminary data.</text>
</comment>
<keyword evidence="2" id="KW-1003">Cell membrane</keyword>
<proteinExistence type="predicted"/>
<evidence type="ECO:0000256" key="1">
    <source>
        <dbReference type="ARBA" id="ARBA00004651"/>
    </source>
</evidence>
<dbReference type="Pfam" id="PF13520">
    <property type="entry name" value="AA_permease_2"/>
    <property type="match status" value="1"/>
</dbReference>
<feature type="transmembrane region" description="Helical" evidence="6">
    <location>
        <begin position="298"/>
        <end position="327"/>
    </location>
</feature>
<feature type="transmembrane region" description="Helical" evidence="6">
    <location>
        <begin position="55"/>
        <end position="75"/>
    </location>
</feature>
<keyword evidence="8" id="KW-1185">Reference proteome</keyword>
<dbReference type="Proteomes" id="UP000274391">
    <property type="component" value="Unassembled WGS sequence"/>
</dbReference>
<comment type="subcellular location">
    <subcellularLocation>
        <location evidence="1">Cell membrane</location>
        <topology evidence="1">Multi-pass membrane protein</topology>
    </subcellularLocation>
</comment>
<evidence type="ECO:0000313" key="8">
    <source>
        <dbReference type="Proteomes" id="UP000274391"/>
    </source>
</evidence>
<evidence type="ECO:0000256" key="4">
    <source>
        <dbReference type="ARBA" id="ARBA00022989"/>
    </source>
</evidence>
<dbReference type="OrthoDB" id="9762947at2"/>
<feature type="transmembrane region" description="Helical" evidence="6">
    <location>
        <begin position="135"/>
        <end position="153"/>
    </location>
</feature>
<reference evidence="7 8" key="1">
    <citation type="submission" date="2018-11" db="EMBL/GenBank/DDBJ databases">
        <title>YIM 102482-1 draft genome.</title>
        <authorList>
            <person name="Li G."/>
            <person name="Jiang Y."/>
        </authorList>
    </citation>
    <scope>NUCLEOTIDE SEQUENCE [LARGE SCALE GENOMIC DNA]</scope>
    <source>
        <strain evidence="7 8">YIM 102482-1</strain>
    </source>
</reference>
<feature type="transmembrane region" description="Helical" evidence="6">
    <location>
        <begin position="378"/>
        <end position="404"/>
    </location>
</feature>
<feature type="transmembrane region" description="Helical" evidence="6">
    <location>
        <begin position="348"/>
        <end position="372"/>
    </location>
</feature>
<dbReference type="Gene3D" id="1.20.1740.10">
    <property type="entry name" value="Amino acid/polyamine transporter I"/>
    <property type="match status" value="1"/>
</dbReference>